<name>A0A0W0S7W3_9GAMM</name>
<evidence type="ECO:0000313" key="4">
    <source>
        <dbReference type="Proteomes" id="UP000277577"/>
    </source>
</evidence>
<proteinExistence type="predicted"/>
<dbReference type="Proteomes" id="UP000054921">
    <property type="component" value="Unassembled WGS sequence"/>
</dbReference>
<evidence type="ECO:0000313" key="2">
    <source>
        <dbReference type="EMBL" id="VEB37577.1"/>
    </source>
</evidence>
<dbReference type="Proteomes" id="UP000277577">
    <property type="component" value="Chromosome"/>
</dbReference>
<keyword evidence="4" id="KW-1185">Reference proteome</keyword>
<gene>
    <name evidence="1" type="ORF">Lche_1612</name>
    <name evidence="2" type="ORF">NCTC11976_02287</name>
</gene>
<sequence>MSKYSPAWPHGDIIEVFAGIYVVRGTNITHFDDTKIQHSRNMTIIESNGDLTLINTVRLNEIGLQALDNLGNVRHVLSIGAFHGRDDPFYVDRYHASLWSVPTEVKANSIRYLHDQDELPIKNSHFFMFKSSSPSEGFIYIEDHEGIIITCDSIKNWVEIDEFFSEDTAKMALTHGEIAKARISPIWLNATGVHKADFNSLLQLRFKHLISAHGNVLRDTAYSEVKHSVEQMS</sequence>
<dbReference type="PATRIC" id="fig|28084.5.peg.1749"/>
<organism evidence="1 3">
    <name type="scientific">Legionella cherrii</name>
    <dbReference type="NCBI Taxonomy" id="28084"/>
    <lineage>
        <taxon>Bacteria</taxon>
        <taxon>Pseudomonadati</taxon>
        <taxon>Pseudomonadota</taxon>
        <taxon>Gammaproteobacteria</taxon>
        <taxon>Legionellales</taxon>
        <taxon>Legionellaceae</taxon>
        <taxon>Legionella</taxon>
    </lineage>
</organism>
<dbReference type="SUPFAM" id="SSF56281">
    <property type="entry name" value="Metallo-hydrolase/oxidoreductase"/>
    <property type="match status" value="1"/>
</dbReference>
<dbReference type="RefSeq" id="WP_028380531.1">
    <property type="nucleotide sequence ID" value="NZ_CAAAIT010000001.1"/>
</dbReference>
<dbReference type="InterPro" id="IPR036866">
    <property type="entry name" value="RibonucZ/Hydroxyglut_hydro"/>
</dbReference>
<dbReference type="AlphaFoldDB" id="A0A0W0S7W3"/>
<dbReference type="STRING" id="28084.Lche_1612"/>
<reference evidence="1 3" key="1">
    <citation type="submission" date="2015-11" db="EMBL/GenBank/DDBJ databases">
        <title>Genomic analysis of 38 Legionella species identifies large and diverse effector repertoires.</title>
        <authorList>
            <person name="Burstein D."/>
            <person name="Amaro F."/>
            <person name="Zusman T."/>
            <person name="Lifshitz Z."/>
            <person name="Cohen O."/>
            <person name="Gilbert J.A."/>
            <person name="Pupko T."/>
            <person name="Shuman H.A."/>
            <person name="Segal G."/>
        </authorList>
    </citation>
    <scope>NUCLEOTIDE SEQUENCE [LARGE SCALE GENOMIC DNA]</scope>
    <source>
        <strain evidence="1 3">ORW</strain>
    </source>
</reference>
<dbReference type="EMBL" id="LR134173">
    <property type="protein sequence ID" value="VEB37577.1"/>
    <property type="molecule type" value="Genomic_DNA"/>
</dbReference>
<evidence type="ECO:0000313" key="3">
    <source>
        <dbReference type="Proteomes" id="UP000054921"/>
    </source>
</evidence>
<dbReference type="OrthoDB" id="819793at2"/>
<evidence type="ECO:0000313" key="1">
    <source>
        <dbReference type="EMBL" id="KTC79592.1"/>
    </source>
</evidence>
<accession>A0A0W0S7W3</accession>
<dbReference type="EMBL" id="LNXW01000013">
    <property type="protein sequence ID" value="KTC79592.1"/>
    <property type="molecule type" value="Genomic_DNA"/>
</dbReference>
<dbReference type="Gene3D" id="3.60.15.10">
    <property type="entry name" value="Ribonuclease Z/Hydroxyacylglutathione hydrolase-like"/>
    <property type="match status" value="1"/>
</dbReference>
<protein>
    <submittedName>
        <fullName evidence="1">Uncharacterized protein</fullName>
    </submittedName>
</protein>
<reference evidence="2 4" key="2">
    <citation type="submission" date="2018-12" db="EMBL/GenBank/DDBJ databases">
        <authorList>
            <consortium name="Pathogen Informatics"/>
        </authorList>
    </citation>
    <scope>NUCLEOTIDE SEQUENCE [LARGE SCALE GENOMIC DNA]</scope>
    <source>
        <strain evidence="2 4">NCTC11976</strain>
    </source>
</reference>